<evidence type="ECO:0000256" key="3">
    <source>
        <dbReference type="ARBA" id="ARBA00023125"/>
    </source>
</evidence>
<keyword evidence="4" id="KW-0804">Transcription</keyword>
<dbReference type="PROSITE" id="PS50931">
    <property type="entry name" value="HTH_LYSR"/>
    <property type="match status" value="1"/>
</dbReference>
<accession>A0ABV2QE87</accession>
<dbReference type="PANTHER" id="PTHR30118:SF6">
    <property type="entry name" value="HTH-TYPE TRANSCRIPTIONAL REGULATOR LEUO"/>
    <property type="match status" value="1"/>
</dbReference>
<dbReference type="InterPro" id="IPR050389">
    <property type="entry name" value="LysR-type_TF"/>
</dbReference>
<protein>
    <submittedName>
        <fullName evidence="6">DNA-binding transcriptional LysR family regulator</fullName>
    </submittedName>
</protein>
<gene>
    <name evidence="6" type="ORF">ABIE13_004483</name>
</gene>
<dbReference type="InterPro" id="IPR036390">
    <property type="entry name" value="WH_DNA-bd_sf"/>
</dbReference>
<keyword evidence="2" id="KW-0805">Transcription regulation</keyword>
<name>A0ABV2QE87_9BURK</name>
<dbReference type="Pfam" id="PF00126">
    <property type="entry name" value="HTH_1"/>
    <property type="match status" value="1"/>
</dbReference>
<keyword evidence="7" id="KW-1185">Reference proteome</keyword>
<comment type="caution">
    <text evidence="6">The sequence shown here is derived from an EMBL/GenBank/DDBJ whole genome shotgun (WGS) entry which is preliminary data.</text>
</comment>
<dbReference type="Pfam" id="PF03466">
    <property type="entry name" value="LysR_substrate"/>
    <property type="match status" value="1"/>
</dbReference>
<feature type="domain" description="HTH lysR-type" evidence="5">
    <location>
        <begin position="8"/>
        <end position="65"/>
    </location>
</feature>
<evidence type="ECO:0000313" key="7">
    <source>
        <dbReference type="Proteomes" id="UP001549320"/>
    </source>
</evidence>
<evidence type="ECO:0000256" key="4">
    <source>
        <dbReference type="ARBA" id="ARBA00023163"/>
    </source>
</evidence>
<organism evidence="6 7">
    <name type="scientific">Ottowia thiooxydans</name>
    <dbReference type="NCBI Taxonomy" id="219182"/>
    <lineage>
        <taxon>Bacteria</taxon>
        <taxon>Pseudomonadati</taxon>
        <taxon>Pseudomonadota</taxon>
        <taxon>Betaproteobacteria</taxon>
        <taxon>Burkholderiales</taxon>
        <taxon>Comamonadaceae</taxon>
        <taxon>Ottowia</taxon>
    </lineage>
</organism>
<evidence type="ECO:0000259" key="5">
    <source>
        <dbReference type="PROSITE" id="PS50931"/>
    </source>
</evidence>
<dbReference type="InterPro" id="IPR000847">
    <property type="entry name" value="LysR_HTH_N"/>
</dbReference>
<dbReference type="Proteomes" id="UP001549320">
    <property type="component" value="Unassembled WGS sequence"/>
</dbReference>
<dbReference type="SUPFAM" id="SSF53850">
    <property type="entry name" value="Periplasmic binding protein-like II"/>
    <property type="match status" value="1"/>
</dbReference>
<reference evidence="6 7" key="1">
    <citation type="submission" date="2024-06" db="EMBL/GenBank/DDBJ databases">
        <title>Sorghum-associated microbial communities from plants grown in Nebraska, USA.</title>
        <authorList>
            <person name="Schachtman D."/>
        </authorList>
    </citation>
    <scope>NUCLEOTIDE SEQUENCE [LARGE SCALE GENOMIC DNA]</scope>
    <source>
        <strain evidence="6 7">2709</strain>
    </source>
</reference>
<dbReference type="RefSeq" id="WP_354447376.1">
    <property type="nucleotide sequence ID" value="NZ_JBEPSH010000009.1"/>
</dbReference>
<dbReference type="InterPro" id="IPR005119">
    <property type="entry name" value="LysR_subst-bd"/>
</dbReference>
<dbReference type="PANTHER" id="PTHR30118">
    <property type="entry name" value="HTH-TYPE TRANSCRIPTIONAL REGULATOR LEUO-RELATED"/>
    <property type="match status" value="1"/>
</dbReference>
<sequence length="316" mass="35620">MNDRFRALDLNLLRVFEALIQELNVTRASRRLYLSQPAVSNALARLREVLGDILFEKTRGGVVPTSKALELWLQLEPHYRGLREILAPQAFDPSQFVGKLRVAMTDYTSERVIPRLGLYLQQHAPALRLEIVPYSLADLPQLFEMEGVELALGTYLDDSRQSRNFHTHVLWKIEFGVLMRVGHPLLEGAISLSEFLQTPHVEVCARGMHTGVYDQILAGHGLKRNLAFTMYGFQQALGLIQSSDCIAVLPRSLVDDGPYTQSLVVRPPPVPAPPRDLRLIWHERQDAEPKNTWLRKEIMAMFPSAAGLASVPTLSQ</sequence>
<dbReference type="GO" id="GO:0003677">
    <property type="term" value="F:DNA binding"/>
    <property type="evidence" value="ECO:0007669"/>
    <property type="project" value="UniProtKB-KW"/>
</dbReference>
<dbReference type="InterPro" id="IPR036388">
    <property type="entry name" value="WH-like_DNA-bd_sf"/>
</dbReference>
<evidence type="ECO:0000313" key="6">
    <source>
        <dbReference type="EMBL" id="MET4579355.1"/>
    </source>
</evidence>
<evidence type="ECO:0000256" key="1">
    <source>
        <dbReference type="ARBA" id="ARBA00009437"/>
    </source>
</evidence>
<proteinExistence type="inferred from homology"/>
<dbReference type="InterPro" id="IPR037402">
    <property type="entry name" value="YidZ_PBP2"/>
</dbReference>
<keyword evidence="3 6" id="KW-0238">DNA-binding</keyword>
<dbReference type="CDD" id="cd08417">
    <property type="entry name" value="PBP2_Nitroaromatics_like"/>
    <property type="match status" value="1"/>
</dbReference>
<dbReference type="Gene3D" id="1.10.10.10">
    <property type="entry name" value="Winged helix-like DNA-binding domain superfamily/Winged helix DNA-binding domain"/>
    <property type="match status" value="1"/>
</dbReference>
<evidence type="ECO:0000256" key="2">
    <source>
        <dbReference type="ARBA" id="ARBA00023015"/>
    </source>
</evidence>
<dbReference type="EMBL" id="JBEPSH010000009">
    <property type="protein sequence ID" value="MET4579355.1"/>
    <property type="molecule type" value="Genomic_DNA"/>
</dbReference>
<dbReference type="SUPFAM" id="SSF46785">
    <property type="entry name" value="Winged helix' DNA-binding domain"/>
    <property type="match status" value="1"/>
</dbReference>
<comment type="similarity">
    <text evidence="1">Belongs to the LysR transcriptional regulatory family.</text>
</comment>
<dbReference type="Gene3D" id="3.40.190.10">
    <property type="entry name" value="Periplasmic binding protein-like II"/>
    <property type="match status" value="2"/>
</dbReference>
<dbReference type="PRINTS" id="PR00039">
    <property type="entry name" value="HTHLYSR"/>
</dbReference>